<proteinExistence type="predicted"/>
<protein>
    <submittedName>
        <fullName evidence="3">2-amino-4,5-dihydroxy-6-one-heptanoic acid-7-phosphate synthase</fullName>
    </submittedName>
</protein>
<dbReference type="InterPro" id="IPR050456">
    <property type="entry name" value="DeoC/FbaB_aldolase"/>
</dbReference>
<dbReference type="Pfam" id="PF01791">
    <property type="entry name" value="DeoC"/>
    <property type="match status" value="1"/>
</dbReference>
<dbReference type="NCBIfam" id="NF005556">
    <property type="entry name" value="PRK07226.1"/>
    <property type="match status" value="1"/>
</dbReference>
<evidence type="ECO:0000256" key="1">
    <source>
        <dbReference type="PIRSR" id="PIRSR038992-1"/>
    </source>
</evidence>
<evidence type="ECO:0000313" key="3">
    <source>
        <dbReference type="EMBL" id="MBU7598797.1"/>
    </source>
</evidence>
<dbReference type="InterPro" id="IPR041720">
    <property type="entry name" value="FbaB-like"/>
</dbReference>
<dbReference type="EMBL" id="JAELVF020000001">
    <property type="protein sequence ID" value="MBU7598797.1"/>
    <property type="molecule type" value="Genomic_DNA"/>
</dbReference>
<sequence>MTTHEHFARGLRLRRLYRHDPQRLFLVPLDHSISDGPVVPRGLTMDRLVGQLAAGGADAIIVHKGSLRHINPARLAATSLILHLNASTAHAPDPDAKYMVTGVEDALRLGADAVSMHINMGSLEEQRQIADLGAVADRCDRWNLPLLAMMYPRGPKITNPADPELVAHAVTIAADLGADIVKAPYVGPPSVMRELVSACPIPLVCAGGPRRGDSEDALDFVRDAISGGAAGVAMGRNIFQAPDPRAMAAGVARVVHRLPDRIPGSATIPDQITEGRGSERQETVLA</sequence>
<keyword evidence="4" id="KW-1185">Reference proteome</keyword>
<feature type="region of interest" description="Disordered" evidence="2">
    <location>
        <begin position="262"/>
        <end position="286"/>
    </location>
</feature>
<name>A0A949JG28_9ACTN</name>
<comment type="caution">
    <text evidence="3">The sequence shown here is derived from an EMBL/GenBank/DDBJ whole genome shotgun (WGS) entry which is preliminary data.</text>
</comment>
<dbReference type="SMART" id="SM01133">
    <property type="entry name" value="DeoC"/>
    <property type="match status" value="1"/>
</dbReference>
<dbReference type="RefSeq" id="WP_211038570.1">
    <property type="nucleotide sequence ID" value="NZ_JAELVF020000001.1"/>
</dbReference>
<dbReference type="InterPro" id="IPR013785">
    <property type="entry name" value="Aldolase_TIM"/>
</dbReference>
<organism evidence="3 4">
    <name type="scientific">Streptomyces tardus</name>
    <dbReference type="NCBI Taxonomy" id="2780544"/>
    <lineage>
        <taxon>Bacteria</taxon>
        <taxon>Bacillati</taxon>
        <taxon>Actinomycetota</taxon>
        <taxon>Actinomycetes</taxon>
        <taxon>Kitasatosporales</taxon>
        <taxon>Streptomycetaceae</taxon>
        <taxon>Streptomyces</taxon>
    </lineage>
</organism>
<feature type="active site" description="Schiff-base intermediate with dihydroxyacetone-P" evidence="1">
    <location>
        <position position="182"/>
    </location>
</feature>
<reference evidence="3" key="1">
    <citation type="submission" date="2021-06" db="EMBL/GenBank/DDBJ databases">
        <title>Sequencing of actinobacteria type strains.</title>
        <authorList>
            <person name="Nguyen G.-S."/>
            <person name="Wentzel A."/>
        </authorList>
    </citation>
    <scope>NUCLEOTIDE SEQUENCE</scope>
    <source>
        <strain evidence="3">P38-E01</strain>
    </source>
</reference>
<dbReference type="SUPFAM" id="SSF51569">
    <property type="entry name" value="Aldolase"/>
    <property type="match status" value="1"/>
</dbReference>
<dbReference type="PIRSF" id="PIRSF038992">
    <property type="entry name" value="Aldolase_Ia"/>
    <property type="match status" value="1"/>
</dbReference>
<dbReference type="CDD" id="cd00958">
    <property type="entry name" value="DhnA"/>
    <property type="match status" value="1"/>
</dbReference>
<feature type="active site" description="Proton donor" evidence="1">
    <location>
        <position position="151"/>
    </location>
</feature>
<dbReference type="GO" id="GO:0004332">
    <property type="term" value="F:fructose-bisphosphate aldolase activity"/>
    <property type="evidence" value="ECO:0007669"/>
    <property type="project" value="InterPro"/>
</dbReference>
<dbReference type="AlphaFoldDB" id="A0A949JG28"/>
<feature type="compositionally biased region" description="Basic and acidic residues" evidence="2">
    <location>
        <begin position="276"/>
        <end position="286"/>
    </location>
</feature>
<evidence type="ECO:0000313" key="4">
    <source>
        <dbReference type="Proteomes" id="UP000694501"/>
    </source>
</evidence>
<accession>A0A949JG28</accession>
<evidence type="ECO:0000256" key="2">
    <source>
        <dbReference type="SAM" id="MobiDB-lite"/>
    </source>
</evidence>
<dbReference type="PANTHER" id="PTHR47916:SF1">
    <property type="entry name" value="3-HYDROXY-5-PHOSPHONOOXYPENTANE-2,4-DIONE THIOLASE"/>
    <property type="match status" value="1"/>
</dbReference>
<gene>
    <name evidence="3" type="ORF">JGS22_014545</name>
</gene>
<dbReference type="Proteomes" id="UP000694501">
    <property type="component" value="Unassembled WGS sequence"/>
</dbReference>
<dbReference type="PANTHER" id="PTHR47916">
    <property type="entry name" value="FRUCTOSE-BISPHOSPHATE ALDOLASE CLASS 1"/>
    <property type="match status" value="1"/>
</dbReference>
<dbReference type="InterPro" id="IPR002915">
    <property type="entry name" value="DeoC/FbaB/LacD_aldolase"/>
</dbReference>
<dbReference type="Gene3D" id="3.20.20.70">
    <property type="entry name" value="Aldolase class I"/>
    <property type="match status" value="1"/>
</dbReference>